<proteinExistence type="predicted"/>
<name>A0AAU9U2F9_EUPED</name>
<comment type="caution">
    <text evidence="1">The sequence shown here is derived from an EMBL/GenBank/DDBJ whole genome shotgun (WGS) entry which is preliminary data.</text>
</comment>
<protein>
    <submittedName>
        <fullName evidence="1">Uncharacterized protein</fullName>
    </submittedName>
</protein>
<evidence type="ECO:0000313" key="2">
    <source>
        <dbReference type="Proteomes" id="UP001153954"/>
    </source>
</evidence>
<dbReference type="EMBL" id="CAKOGL010000013">
    <property type="protein sequence ID" value="CAH2093388.1"/>
    <property type="molecule type" value="Genomic_DNA"/>
</dbReference>
<reference evidence="1" key="1">
    <citation type="submission" date="2022-03" db="EMBL/GenBank/DDBJ databases">
        <authorList>
            <person name="Tunstrom K."/>
        </authorList>
    </citation>
    <scope>NUCLEOTIDE SEQUENCE</scope>
</reference>
<organism evidence="1 2">
    <name type="scientific">Euphydryas editha</name>
    <name type="common">Edith's checkerspot</name>
    <dbReference type="NCBI Taxonomy" id="104508"/>
    <lineage>
        <taxon>Eukaryota</taxon>
        <taxon>Metazoa</taxon>
        <taxon>Ecdysozoa</taxon>
        <taxon>Arthropoda</taxon>
        <taxon>Hexapoda</taxon>
        <taxon>Insecta</taxon>
        <taxon>Pterygota</taxon>
        <taxon>Neoptera</taxon>
        <taxon>Endopterygota</taxon>
        <taxon>Lepidoptera</taxon>
        <taxon>Glossata</taxon>
        <taxon>Ditrysia</taxon>
        <taxon>Papilionoidea</taxon>
        <taxon>Nymphalidae</taxon>
        <taxon>Nymphalinae</taxon>
        <taxon>Euphydryas</taxon>
    </lineage>
</organism>
<keyword evidence="2" id="KW-1185">Reference proteome</keyword>
<accession>A0AAU9U2F9</accession>
<sequence>MDTLNVHKAKIIKMEANVSDIKRHNSFTSPNTRRAPISKRVGRERCHSYHAQDNFKKPDLPIPPSKVSIYL</sequence>
<dbReference type="Proteomes" id="UP001153954">
    <property type="component" value="Unassembled WGS sequence"/>
</dbReference>
<evidence type="ECO:0000313" key="1">
    <source>
        <dbReference type="EMBL" id="CAH2093388.1"/>
    </source>
</evidence>
<gene>
    <name evidence="1" type="ORF">EEDITHA_LOCUS9061</name>
</gene>
<dbReference type="AlphaFoldDB" id="A0AAU9U2F9"/>